<evidence type="ECO:0008006" key="4">
    <source>
        <dbReference type="Google" id="ProtNLM"/>
    </source>
</evidence>
<comment type="caution">
    <text evidence="2">The sequence shown here is derived from an EMBL/GenBank/DDBJ whole genome shotgun (WGS) entry which is preliminary data.</text>
</comment>
<proteinExistence type="predicted"/>
<evidence type="ECO:0000313" key="2">
    <source>
        <dbReference type="EMBL" id="OHA76303.1"/>
    </source>
</evidence>
<gene>
    <name evidence="2" type="ORF">A3J30_01110</name>
</gene>
<keyword evidence="1" id="KW-0175">Coiled coil</keyword>
<dbReference type="Pfam" id="PF14584">
    <property type="entry name" value="DUF4446"/>
    <property type="match status" value="1"/>
</dbReference>
<organism evidence="2 3">
    <name type="scientific">Candidatus Wildermuthbacteria bacterium RIFCSPLOWO2_02_FULL_47_9c</name>
    <dbReference type="NCBI Taxonomy" id="1802466"/>
    <lineage>
        <taxon>Bacteria</taxon>
        <taxon>Candidatus Wildermuthiibacteriota</taxon>
    </lineage>
</organism>
<protein>
    <recommendedName>
        <fullName evidence="4">DUF4446 domain-containing protein</fullName>
    </recommendedName>
</protein>
<reference evidence="2 3" key="1">
    <citation type="journal article" date="2016" name="Nat. Commun.">
        <title>Thousands of microbial genomes shed light on interconnected biogeochemical processes in an aquifer system.</title>
        <authorList>
            <person name="Anantharaman K."/>
            <person name="Brown C.T."/>
            <person name="Hug L.A."/>
            <person name="Sharon I."/>
            <person name="Castelle C.J."/>
            <person name="Probst A.J."/>
            <person name="Thomas B.C."/>
            <person name="Singh A."/>
            <person name="Wilkins M.J."/>
            <person name="Karaoz U."/>
            <person name="Brodie E.L."/>
            <person name="Williams K.H."/>
            <person name="Hubbard S.S."/>
            <person name="Banfield J.F."/>
        </authorList>
    </citation>
    <scope>NUCLEOTIDE SEQUENCE [LARGE SCALE GENOMIC DNA]</scope>
</reference>
<evidence type="ECO:0000313" key="3">
    <source>
        <dbReference type="Proteomes" id="UP000178222"/>
    </source>
</evidence>
<sequence length="120" mass="13598">MGIFKREKPAEVSSKELVRRVLELEAKLEQTNEELNGLKKHMQGALSRVGITRFNPFREIGGDQSFSIALLDDRRNGVVITSYYGREHRIYAKAIQNGVSEHELTEEEKEAVNQAIGKAK</sequence>
<dbReference type="Proteomes" id="UP000178222">
    <property type="component" value="Unassembled WGS sequence"/>
</dbReference>
<dbReference type="InterPro" id="IPR027981">
    <property type="entry name" value="DUF4446"/>
</dbReference>
<evidence type="ECO:0000256" key="1">
    <source>
        <dbReference type="SAM" id="Coils"/>
    </source>
</evidence>
<name>A0A1G2RTY2_9BACT</name>
<accession>A0A1G2RTY2</accession>
<dbReference type="AlphaFoldDB" id="A0A1G2RTY2"/>
<feature type="coiled-coil region" evidence="1">
    <location>
        <begin position="14"/>
        <end position="48"/>
    </location>
</feature>
<dbReference type="EMBL" id="MHUL01000036">
    <property type="protein sequence ID" value="OHA76303.1"/>
    <property type="molecule type" value="Genomic_DNA"/>
</dbReference>